<protein>
    <submittedName>
        <fullName evidence="1">Uncharacterized protein</fullName>
    </submittedName>
</protein>
<gene>
    <name evidence="1" type="ORF">NUU61_008795</name>
</gene>
<comment type="caution">
    <text evidence="1">The sequence shown here is derived from an EMBL/GenBank/DDBJ whole genome shotgun (WGS) entry which is preliminary data.</text>
</comment>
<dbReference type="EMBL" id="JAPMSZ010000011">
    <property type="protein sequence ID" value="KAJ5084216.1"/>
    <property type="molecule type" value="Genomic_DNA"/>
</dbReference>
<dbReference type="GO" id="GO:0005739">
    <property type="term" value="C:mitochondrion"/>
    <property type="evidence" value="ECO:0007669"/>
    <property type="project" value="TreeGrafter"/>
</dbReference>
<evidence type="ECO:0000313" key="2">
    <source>
        <dbReference type="Proteomes" id="UP001141434"/>
    </source>
</evidence>
<proteinExistence type="predicted"/>
<reference evidence="1" key="1">
    <citation type="submission" date="2022-11" db="EMBL/GenBank/DDBJ databases">
        <authorList>
            <person name="Petersen C."/>
        </authorList>
    </citation>
    <scope>NUCLEOTIDE SEQUENCE</scope>
    <source>
        <strain evidence="1">IBT 34128</strain>
    </source>
</reference>
<dbReference type="AlphaFoldDB" id="A0A9W9ELX1"/>
<dbReference type="Proteomes" id="UP001141434">
    <property type="component" value="Unassembled WGS sequence"/>
</dbReference>
<dbReference type="OrthoDB" id="2906425at2759"/>
<dbReference type="RefSeq" id="XP_056507613.1">
    <property type="nucleotide sequence ID" value="XM_056659320.1"/>
</dbReference>
<organism evidence="1 2">
    <name type="scientific">Penicillium alfredii</name>
    <dbReference type="NCBI Taxonomy" id="1506179"/>
    <lineage>
        <taxon>Eukaryota</taxon>
        <taxon>Fungi</taxon>
        <taxon>Dikarya</taxon>
        <taxon>Ascomycota</taxon>
        <taxon>Pezizomycotina</taxon>
        <taxon>Eurotiomycetes</taxon>
        <taxon>Eurotiomycetidae</taxon>
        <taxon>Eurotiales</taxon>
        <taxon>Aspergillaceae</taxon>
        <taxon>Penicillium</taxon>
    </lineage>
</organism>
<sequence length="171" mass="20162">MPQLPPDFEEMDDENKELALHNKDKATWTKACEIASLLNNRTAWKAMQELPVLFKEMFRRCDGAWDEGVLPLRQALIEIRVWGFGAEEDLSIGFTEEQIAQYTTEFGAYQEWCELRRFVKEMLEEGWIAAEQDLDEVRVRNKILFDYYVSKLGPNRTPDEVRSMWPFTLDM</sequence>
<name>A0A9W9ELX1_9EURO</name>
<keyword evidence="2" id="KW-1185">Reference proteome</keyword>
<evidence type="ECO:0000313" key="1">
    <source>
        <dbReference type="EMBL" id="KAJ5084216.1"/>
    </source>
</evidence>
<dbReference type="PANTHER" id="PTHR36091:SF1">
    <property type="entry name" value="ALTERED INHERITANCE OF MITOCHONDRIA PROTEIN 9, MITOCHONDRIAL"/>
    <property type="match status" value="1"/>
</dbReference>
<dbReference type="GeneID" id="81398489"/>
<accession>A0A9W9ELX1</accession>
<dbReference type="InterPro" id="IPR051035">
    <property type="entry name" value="Mito_inheritance_9"/>
</dbReference>
<dbReference type="PANTHER" id="PTHR36091">
    <property type="entry name" value="ALTERED INHERITANCE OF MITOCHONDRIA PROTEIN 9, MITOCHONDRIAL"/>
    <property type="match status" value="1"/>
</dbReference>
<reference evidence="1" key="2">
    <citation type="journal article" date="2023" name="IMA Fungus">
        <title>Comparative genomic study of the Penicillium genus elucidates a diverse pangenome and 15 lateral gene transfer events.</title>
        <authorList>
            <person name="Petersen C."/>
            <person name="Sorensen T."/>
            <person name="Nielsen M.R."/>
            <person name="Sondergaard T.E."/>
            <person name="Sorensen J.L."/>
            <person name="Fitzpatrick D.A."/>
            <person name="Frisvad J.C."/>
            <person name="Nielsen K.L."/>
        </authorList>
    </citation>
    <scope>NUCLEOTIDE SEQUENCE</scope>
    <source>
        <strain evidence="1">IBT 34128</strain>
    </source>
</reference>